<evidence type="ECO:0000256" key="1">
    <source>
        <dbReference type="PROSITE-ProRule" id="PRU00047"/>
    </source>
</evidence>
<dbReference type="AlphaFoldDB" id="A0A9R1P0A1"/>
<dbReference type="Gramene" id="TRITD2Av1G222970.1">
    <property type="protein sequence ID" value="TRITD2Av1G222970.1"/>
    <property type="gene ID" value="TRITD2Av1G222970"/>
</dbReference>
<dbReference type="GO" id="GO:0003676">
    <property type="term" value="F:nucleic acid binding"/>
    <property type="evidence" value="ECO:0007669"/>
    <property type="project" value="InterPro"/>
</dbReference>
<organism evidence="4 5">
    <name type="scientific">Triticum turgidum subsp. durum</name>
    <name type="common">Durum wheat</name>
    <name type="synonym">Triticum durum</name>
    <dbReference type="NCBI Taxonomy" id="4567"/>
    <lineage>
        <taxon>Eukaryota</taxon>
        <taxon>Viridiplantae</taxon>
        <taxon>Streptophyta</taxon>
        <taxon>Embryophyta</taxon>
        <taxon>Tracheophyta</taxon>
        <taxon>Spermatophyta</taxon>
        <taxon>Magnoliopsida</taxon>
        <taxon>Liliopsida</taxon>
        <taxon>Poales</taxon>
        <taxon>Poaceae</taxon>
        <taxon>BOP clade</taxon>
        <taxon>Pooideae</taxon>
        <taxon>Triticodae</taxon>
        <taxon>Triticeae</taxon>
        <taxon>Triticinae</taxon>
        <taxon>Triticum</taxon>
    </lineage>
</organism>
<feature type="domain" description="CCHC-type" evidence="3">
    <location>
        <begin position="217"/>
        <end position="230"/>
    </location>
</feature>
<proteinExistence type="predicted"/>
<sequence>MAAESSTQRRQGKESPEELLARLNLQEEEDDDFVWEEELPDLGAPAKWLAIARVHTPKKFSPNALYGDMWAAWNPAKTVAWRKIKDNLFTTQFGCLGDWNKAMMEGPWLFRDQAVIMEEYDGFKNPESFKLDKLAVWAQIHRLPDNFLIEPAVRGSASRIGEVEDVQLKLPAGFFGEFVRVRVKIDVHAKIKRFVTGKKGEERVRYQVKYEKLPVFCFHCGEFGHWHEECGDGVHDESKFEWGDFVLADNVRFRQAGRGSYGPQRGRGVPRNAGGRGRGREPYNPNQPWRFNAQPTEN</sequence>
<evidence type="ECO:0000259" key="3">
    <source>
        <dbReference type="PROSITE" id="PS50158"/>
    </source>
</evidence>
<dbReference type="EMBL" id="LT934113">
    <property type="protein sequence ID" value="VAH34366.1"/>
    <property type="molecule type" value="Genomic_DNA"/>
</dbReference>
<dbReference type="OMA" id="YSENWAI"/>
<gene>
    <name evidence="4" type="ORF">TRITD_2Av1G222970</name>
</gene>
<evidence type="ECO:0000256" key="2">
    <source>
        <dbReference type="SAM" id="MobiDB-lite"/>
    </source>
</evidence>
<dbReference type="InterPro" id="IPR036875">
    <property type="entry name" value="Znf_CCHC_sf"/>
</dbReference>
<dbReference type="PANTHER" id="PTHR31286:SF167">
    <property type="entry name" value="OS09G0268800 PROTEIN"/>
    <property type="match status" value="1"/>
</dbReference>
<dbReference type="InterPro" id="IPR040256">
    <property type="entry name" value="At4g02000-like"/>
</dbReference>
<reference evidence="4 5" key="1">
    <citation type="submission" date="2017-09" db="EMBL/GenBank/DDBJ databases">
        <authorList>
            <consortium name="International Durum Wheat Genome Sequencing Consortium (IDWGSC)"/>
            <person name="Milanesi L."/>
        </authorList>
    </citation>
    <scope>NUCLEOTIDE SEQUENCE [LARGE SCALE GENOMIC DNA]</scope>
    <source>
        <strain evidence="5">cv. Svevo</strain>
    </source>
</reference>
<keyword evidence="1" id="KW-0479">Metal-binding</keyword>
<evidence type="ECO:0000313" key="4">
    <source>
        <dbReference type="EMBL" id="VAH34366.1"/>
    </source>
</evidence>
<evidence type="ECO:0000313" key="5">
    <source>
        <dbReference type="Proteomes" id="UP000324705"/>
    </source>
</evidence>
<name>A0A9R1P0A1_TRITD</name>
<dbReference type="SUPFAM" id="SSF57756">
    <property type="entry name" value="Retrovirus zinc finger-like domains"/>
    <property type="match status" value="1"/>
</dbReference>
<feature type="region of interest" description="Disordered" evidence="2">
    <location>
        <begin position="257"/>
        <end position="298"/>
    </location>
</feature>
<dbReference type="InterPro" id="IPR001878">
    <property type="entry name" value="Znf_CCHC"/>
</dbReference>
<protein>
    <recommendedName>
        <fullName evidence="3">CCHC-type domain-containing protein</fullName>
    </recommendedName>
</protein>
<keyword evidence="1" id="KW-0862">Zinc</keyword>
<dbReference type="PROSITE" id="PS50158">
    <property type="entry name" value="ZF_CCHC"/>
    <property type="match status" value="1"/>
</dbReference>
<dbReference type="GO" id="GO:0008270">
    <property type="term" value="F:zinc ion binding"/>
    <property type="evidence" value="ECO:0007669"/>
    <property type="project" value="UniProtKB-KW"/>
</dbReference>
<keyword evidence="5" id="KW-1185">Reference proteome</keyword>
<dbReference type="Proteomes" id="UP000324705">
    <property type="component" value="Chromosome 2A"/>
</dbReference>
<accession>A0A9R1P0A1</accession>
<feature type="compositionally biased region" description="Polar residues" evidence="2">
    <location>
        <begin position="284"/>
        <end position="298"/>
    </location>
</feature>
<keyword evidence="1" id="KW-0863">Zinc-finger</keyword>
<dbReference type="PANTHER" id="PTHR31286">
    <property type="entry name" value="GLYCINE-RICH CELL WALL STRUCTURAL PROTEIN 1.8-LIKE"/>
    <property type="match status" value="1"/>
</dbReference>